<evidence type="ECO:0000256" key="7">
    <source>
        <dbReference type="ARBA" id="ARBA00023033"/>
    </source>
</evidence>
<dbReference type="InterPro" id="IPR002938">
    <property type="entry name" value="FAD-bd"/>
</dbReference>
<evidence type="ECO:0000256" key="4">
    <source>
        <dbReference type="ARBA" id="ARBA00022630"/>
    </source>
</evidence>
<dbReference type="Proteomes" id="UP000054662">
    <property type="component" value="Unassembled WGS sequence"/>
</dbReference>
<evidence type="ECO:0000313" key="9">
    <source>
        <dbReference type="EMBL" id="KTD81575.1"/>
    </source>
</evidence>
<evidence type="ECO:0000256" key="2">
    <source>
        <dbReference type="ARBA" id="ARBA00004749"/>
    </source>
</evidence>
<dbReference type="InterPro" id="IPR018168">
    <property type="entry name" value="Ubi_Hdrlase_CS"/>
</dbReference>
<dbReference type="UniPathway" id="UPA00232"/>
<protein>
    <submittedName>
        <fullName evidence="9">2-octaprenyl-6-methoxyphenol hydroxylase</fullName>
    </submittedName>
</protein>
<dbReference type="Pfam" id="PF01494">
    <property type="entry name" value="FAD_binding_3"/>
    <property type="match status" value="1"/>
</dbReference>
<keyword evidence="5" id="KW-0274">FAD</keyword>
<evidence type="ECO:0000256" key="1">
    <source>
        <dbReference type="ARBA" id="ARBA00001974"/>
    </source>
</evidence>
<keyword evidence="6" id="KW-0560">Oxidoreductase</keyword>
<accession>A0A0W1AJN1</accession>
<dbReference type="Gene3D" id="3.50.50.60">
    <property type="entry name" value="FAD/NAD(P)-binding domain"/>
    <property type="match status" value="2"/>
</dbReference>
<dbReference type="OrthoDB" id="9769565at2"/>
<dbReference type="InterPro" id="IPR011295">
    <property type="entry name" value="UbiH"/>
</dbReference>
<organism evidence="9 10">
    <name type="scientific">Legionella worsleiensis</name>
    <dbReference type="NCBI Taxonomy" id="45076"/>
    <lineage>
        <taxon>Bacteria</taxon>
        <taxon>Pseudomonadati</taxon>
        <taxon>Pseudomonadota</taxon>
        <taxon>Gammaproteobacteria</taxon>
        <taxon>Legionellales</taxon>
        <taxon>Legionellaceae</taxon>
        <taxon>Legionella</taxon>
    </lineage>
</organism>
<dbReference type="PRINTS" id="PR00420">
    <property type="entry name" value="RNGMNOXGNASE"/>
</dbReference>
<name>A0A0W1AJN1_9GAMM</name>
<comment type="cofactor">
    <cofactor evidence="1">
        <name>FAD</name>
        <dbReference type="ChEBI" id="CHEBI:57692"/>
    </cofactor>
</comment>
<dbReference type="PANTHER" id="PTHR43876:SF8">
    <property type="entry name" value="2-OCTAPRENYL-6-METHOXYPHENOL HYDROXYLASE"/>
    <property type="match status" value="1"/>
</dbReference>
<comment type="pathway">
    <text evidence="2">Cofactor biosynthesis; ubiquinone biosynthesis.</text>
</comment>
<keyword evidence="4" id="KW-0285">Flavoprotein</keyword>
<evidence type="ECO:0000256" key="5">
    <source>
        <dbReference type="ARBA" id="ARBA00022827"/>
    </source>
</evidence>
<dbReference type="PROSITE" id="PS01304">
    <property type="entry name" value="UBIH"/>
    <property type="match status" value="1"/>
</dbReference>
<dbReference type="NCBIfam" id="TIGR01988">
    <property type="entry name" value="Ubi-OHases"/>
    <property type="match status" value="1"/>
</dbReference>
<gene>
    <name evidence="9" type="primary">ubiH_2</name>
    <name evidence="9" type="ORF">Lwor_0613</name>
</gene>
<evidence type="ECO:0000313" key="10">
    <source>
        <dbReference type="Proteomes" id="UP000054662"/>
    </source>
</evidence>
<dbReference type="EMBL" id="LNZC01000004">
    <property type="protein sequence ID" value="KTD81575.1"/>
    <property type="molecule type" value="Genomic_DNA"/>
</dbReference>
<evidence type="ECO:0000256" key="6">
    <source>
        <dbReference type="ARBA" id="ARBA00023002"/>
    </source>
</evidence>
<evidence type="ECO:0000259" key="8">
    <source>
        <dbReference type="Pfam" id="PF01494"/>
    </source>
</evidence>
<dbReference type="PANTHER" id="PTHR43876">
    <property type="entry name" value="UBIQUINONE BIOSYNTHESIS MONOOXYGENASE COQ6, MITOCHONDRIAL"/>
    <property type="match status" value="1"/>
</dbReference>
<dbReference type="SUPFAM" id="SSF51905">
    <property type="entry name" value="FAD/NAD(P)-binding domain"/>
    <property type="match status" value="1"/>
</dbReference>
<dbReference type="InterPro" id="IPR010971">
    <property type="entry name" value="UbiH/COQ6"/>
</dbReference>
<feature type="domain" description="FAD-binding" evidence="8">
    <location>
        <begin position="6"/>
        <end position="330"/>
    </location>
</feature>
<comment type="caution">
    <text evidence="9">The sequence shown here is derived from an EMBL/GenBank/DDBJ whole genome shotgun (WGS) entry which is preliminary data.</text>
</comment>
<dbReference type="STRING" id="45076.Lwor_0613"/>
<dbReference type="RefSeq" id="WP_058492442.1">
    <property type="nucleotide sequence ID" value="NZ_CBCRUR010000006.1"/>
</dbReference>
<dbReference type="InterPro" id="IPR036188">
    <property type="entry name" value="FAD/NAD-bd_sf"/>
</dbReference>
<keyword evidence="7" id="KW-0503">Monooxygenase</keyword>
<dbReference type="InterPro" id="IPR051205">
    <property type="entry name" value="UbiH/COQ6_monooxygenase"/>
</dbReference>
<dbReference type="GO" id="GO:0071949">
    <property type="term" value="F:FAD binding"/>
    <property type="evidence" value="ECO:0007669"/>
    <property type="project" value="InterPro"/>
</dbReference>
<comment type="similarity">
    <text evidence="3">Belongs to the UbiH/COQ6 family.</text>
</comment>
<dbReference type="AlphaFoldDB" id="A0A0W1AJN1"/>
<sequence>MADQQTDILIVGGGLAGATLMLELQDLGYKTLLVESKPFSDKVNPDFDARTIALSPASKTILNMLGVWGILQEYATPISMIHVSDQHRFGASRLWGDEANPLGYVVEIQYINRALHQLLDKNQIVAPASVKALSDDHKTVTVMTESGEITIAAQLIVAADGTDSKVRQLCHLTAQTKTYNHYALVANVALQKAHDYKAYERFTAHGPLALLPMQGNKMSLVWAVPPEQAQVLTGLKDDLFLKELQRAFGYRLGRFTQVGKRFTYPLRQVLMPQQTQWPVVFVGNAAHTLHPVAGQGFNLGIRDVAVLAQCIAHHGLNASMLERYMQLRQHDQKMIARFTDGLIQLFTTRLPGVSLLRNIGLIALDNSTVLKNILAHYARGYGGVIPDLVCEIPLSKQEFL</sequence>
<keyword evidence="10" id="KW-1185">Reference proteome</keyword>
<dbReference type="NCBIfam" id="TIGR01984">
    <property type="entry name" value="UbiH"/>
    <property type="match status" value="1"/>
</dbReference>
<evidence type="ECO:0000256" key="3">
    <source>
        <dbReference type="ARBA" id="ARBA00005349"/>
    </source>
</evidence>
<dbReference type="PATRIC" id="fig|45076.6.peg.674"/>
<dbReference type="GO" id="GO:0008681">
    <property type="term" value="F:2-octaprenyl-6-methoxyphenol hydroxylase activity"/>
    <property type="evidence" value="ECO:0007669"/>
    <property type="project" value="InterPro"/>
</dbReference>
<proteinExistence type="inferred from homology"/>
<dbReference type="GO" id="GO:0006744">
    <property type="term" value="P:ubiquinone biosynthetic process"/>
    <property type="evidence" value="ECO:0007669"/>
    <property type="project" value="UniProtKB-UniPathway"/>
</dbReference>
<reference evidence="9 10" key="1">
    <citation type="submission" date="2015-11" db="EMBL/GenBank/DDBJ databases">
        <title>Genomic analysis of 38 Legionella species identifies large and diverse effector repertoires.</title>
        <authorList>
            <person name="Burstein D."/>
            <person name="Amaro F."/>
            <person name="Zusman T."/>
            <person name="Lifshitz Z."/>
            <person name="Cohen O."/>
            <person name="Gilbert J.A."/>
            <person name="Pupko T."/>
            <person name="Shuman H.A."/>
            <person name="Segal G."/>
        </authorList>
    </citation>
    <scope>NUCLEOTIDE SEQUENCE [LARGE SCALE GENOMIC DNA]</scope>
    <source>
        <strain evidence="9 10">ATCC 49508</strain>
    </source>
</reference>
<dbReference type="NCBIfam" id="NF004356">
    <property type="entry name" value="PRK05732.1"/>
    <property type="match status" value="1"/>
</dbReference>